<dbReference type="AlphaFoldDB" id="A0A7J4GRZ9"/>
<name>A0A7J4GRZ9_9ARCH</name>
<organism evidence="1 2">
    <name type="scientific">Marine Group III euryarchaeote</name>
    <dbReference type="NCBI Taxonomy" id="2173149"/>
    <lineage>
        <taxon>Archaea</taxon>
        <taxon>Methanobacteriati</taxon>
        <taxon>Thermoplasmatota</taxon>
        <taxon>Thermoplasmata</taxon>
        <taxon>Candidatus Thermoprofundales</taxon>
    </lineage>
</organism>
<comment type="caution">
    <text evidence="1">The sequence shown here is derived from an EMBL/GenBank/DDBJ whole genome shotgun (WGS) entry which is preliminary data.</text>
</comment>
<gene>
    <name evidence="1" type="ORF">EYQ70_03255</name>
</gene>
<reference evidence="2" key="1">
    <citation type="journal article" date="2019" name="bioRxiv">
        <title>Genome diversification in globally distributed novel marine Proteobacteria is linked to environmental adaptation.</title>
        <authorList>
            <person name="Zhou Z."/>
            <person name="Tran P.Q."/>
            <person name="Kieft K."/>
            <person name="Anantharaman K."/>
        </authorList>
    </citation>
    <scope>NUCLEOTIDE SEQUENCE [LARGE SCALE GENOMIC DNA]</scope>
</reference>
<accession>A0A7J4GRZ9</accession>
<protein>
    <submittedName>
        <fullName evidence="1">Uncharacterized protein</fullName>
    </submittedName>
</protein>
<proteinExistence type="predicted"/>
<sequence length="63" mass="7330">MKSATIKILVNGKEIPRAGVSYWKKSDKFTYMVQPYNQVDNSPIFQTKLKAWKYLVQYENGAL</sequence>
<evidence type="ECO:0000313" key="1">
    <source>
        <dbReference type="EMBL" id="HIF37407.1"/>
    </source>
</evidence>
<evidence type="ECO:0000313" key="2">
    <source>
        <dbReference type="Proteomes" id="UP000585802"/>
    </source>
</evidence>
<dbReference type="EMBL" id="DUCX01000048">
    <property type="protein sequence ID" value="HIF37407.1"/>
    <property type="molecule type" value="Genomic_DNA"/>
</dbReference>
<dbReference type="Proteomes" id="UP000585802">
    <property type="component" value="Unassembled WGS sequence"/>
</dbReference>